<name>A0A843S9K3_9BURK</name>
<gene>
    <name evidence="1" type="ORF">GEV01_16665</name>
</gene>
<keyword evidence="2" id="KW-1185">Reference proteome</keyword>
<evidence type="ECO:0000313" key="2">
    <source>
        <dbReference type="Proteomes" id="UP000444318"/>
    </source>
</evidence>
<reference evidence="1 2" key="1">
    <citation type="submission" date="2019-10" db="EMBL/GenBank/DDBJ databases">
        <title>Two novel species isolated from a subtropical stream in China.</title>
        <authorList>
            <person name="Lu H."/>
        </authorList>
    </citation>
    <scope>NUCLEOTIDE SEQUENCE [LARGE SCALE GENOMIC DNA]</scope>
    <source>
        <strain evidence="1 2">FT103W</strain>
    </source>
</reference>
<evidence type="ECO:0000313" key="1">
    <source>
        <dbReference type="EMBL" id="MQA21155.1"/>
    </source>
</evidence>
<sequence>MGRVDLLADDGAQLPELIIKALIVRSAFLQVRQHLNIATLREDKPIGMEYRAAVKAADFASIFPVSTLCNSTVRFKDQV</sequence>
<dbReference type="Proteomes" id="UP000444318">
    <property type="component" value="Unassembled WGS sequence"/>
</dbReference>
<dbReference type="AlphaFoldDB" id="A0A843S9K3"/>
<protein>
    <submittedName>
        <fullName evidence="1">Uncharacterized protein</fullName>
    </submittedName>
</protein>
<dbReference type="RefSeq" id="WP_152806428.1">
    <property type="nucleotide sequence ID" value="NZ_WHUF01000004.1"/>
</dbReference>
<dbReference type="EMBL" id="WHUF01000004">
    <property type="protein sequence ID" value="MQA21155.1"/>
    <property type="molecule type" value="Genomic_DNA"/>
</dbReference>
<comment type="caution">
    <text evidence="1">The sequence shown here is derived from an EMBL/GenBank/DDBJ whole genome shotgun (WGS) entry which is preliminary data.</text>
</comment>
<proteinExistence type="predicted"/>
<accession>A0A843S9K3</accession>
<organism evidence="1 2">
    <name type="scientific">Rugamonas rivuli</name>
    <dbReference type="NCBI Taxonomy" id="2743358"/>
    <lineage>
        <taxon>Bacteria</taxon>
        <taxon>Pseudomonadati</taxon>
        <taxon>Pseudomonadota</taxon>
        <taxon>Betaproteobacteria</taxon>
        <taxon>Burkholderiales</taxon>
        <taxon>Oxalobacteraceae</taxon>
        <taxon>Telluria group</taxon>
        <taxon>Rugamonas</taxon>
    </lineage>
</organism>